<dbReference type="EMBL" id="LR798294">
    <property type="protein sequence ID" value="CAB5221972.1"/>
    <property type="molecule type" value="Genomic_DNA"/>
</dbReference>
<feature type="region of interest" description="Disordered" evidence="1">
    <location>
        <begin position="1"/>
        <end position="23"/>
    </location>
</feature>
<evidence type="ECO:0000256" key="1">
    <source>
        <dbReference type="SAM" id="MobiDB-lite"/>
    </source>
</evidence>
<evidence type="ECO:0000313" key="2">
    <source>
        <dbReference type="EMBL" id="CAB5221972.1"/>
    </source>
</evidence>
<protein>
    <submittedName>
        <fullName evidence="2">Uncharacterized protein</fullName>
    </submittedName>
</protein>
<proteinExistence type="predicted"/>
<reference evidence="2" key="1">
    <citation type="submission" date="2020-05" db="EMBL/GenBank/DDBJ databases">
        <authorList>
            <person name="Chiriac C."/>
            <person name="Salcher M."/>
            <person name="Ghai R."/>
            <person name="Kavagutti S V."/>
        </authorList>
    </citation>
    <scope>NUCLEOTIDE SEQUENCE</scope>
</reference>
<sequence>MDEQAKIKHSKRIQQKENHVKKQVKIAKANKIPVDEPHRLQDHTAVNCGDSSCTLCGNPRKVFKEPTVQEKSFKQTQLWID</sequence>
<name>A0A6J7WZ26_9CAUD</name>
<gene>
    <name evidence="2" type="ORF">UFOVP242_186</name>
</gene>
<organism evidence="2">
    <name type="scientific">uncultured Caudovirales phage</name>
    <dbReference type="NCBI Taxonomy" id="2100421"/>
    <lineage>
        <taxon>Viruses</taxon>
        <taxon>Duplodnaviria</taxon>
        <taxon>Heunggongvirae</taxon>
        <taxon>Uroviricota</taxon>
        <taxon>Caudoviricetes</taxon>
        <taxon>Peduoviridae</taxon>
        <taxon>Maltschvirus</taxon>
        <taxon>Maltschvirus maltsch</taxon>
    </lineage>
</organism>
<accession>A0A6J7WZ26</accession>